<dbReference type="AlphaFoldDB" id="A0A2J6SSX6"/>
<evidence type="ECO:0000313" key="3">
    <source>
        <dbReference type="Proteomes" id="UP000235371"/>
    </source>
</evidence>
<dbReference type="RefSeq" id="XP_024730697.1">
    <property type="nucleotide sequence ID" value="XM_024887363.1"/>
</dbReference>
<protein>
    <submittedName>
        <fullName evidence="2">Uncharacterized protein</fullName>
    </submittedName>
</protein>
<evidence type="ECO:0000256" key="1">
    <source>
        <dbReference type="SAM" id="MobiDB-lite"/>
    </source>
</evidence>
<feature type="region of interest" description="Disordered" evidence="1">
    <location>
        <begin position="32"/>
        <end position="112"/>
    </location>
</feature>
<feature type="compositionally biased region" description="Acidic residues" evidence="1">
    <location>
        <begin position="53"/>
        <end position="112"/>
    </location>
</feature>
<reference evidence="2 3" key="1">
    <citation type="submission" date="2016-04" db="EMBL/GenBank/DDBJ databases">
        <title>A degradative enzymes factory behind the ericoid mycorrhizal symbiosis.</title>
        <authorList>
            <consortium name="DOE Joint Genome Institute"/>
            <person name="Martino E."/>
            <person name="Morin E."/>
            <person name="Grelet G."/>
            <person name="Kuo A."/>
            <person name="Kohler A."/>
            <person name="Daghino S."/>
            <person name="Barry K."/>
            <person name="Choi C."/>
            <person name="Cichocki N."/>
            <person name="Clum A."/>
            <person name="Copeland A."/>
            <person name="Hainaut M."/>
            <person name="Haridas S."/>
            <person name="Labutti K."/>
            <person name="Lindquist E."/>
            <person name="Lipzen A."/>
            <person name="Khouja H.-R."/>
            <person name="Murat C."/>
            <person name="Ohm R."/>
            <person name="Olson A."/>
            <person name="Spatafora J."/>
            <person name="Veneault-Fourrey C."/>
            <person name="Henrissat B."/>
            <person name="Grigoriev I."/>
            <person name="Martin F."/>
            <person name="Perotto S."/>
        </authorList>
    </citation>
    <scope>NUCLEOTIDE SEQUENCE [LARGE SCALE GENOMIC DNA]</scope>
    <source>
        <strain evidence="2 3">E</strain>
    </source>
</reference>
<dbReference type="GeneID" id="36595439"/>
<dbReference type="Proteomes" id="UP000235371">
    <property type="component" value="Unassembled WGS sequence"/>
</dbReference>
<name>A0A2J6SSX6_9HELO</name>
<keyword evidence="3" id="KW-1185">Reference proteome</keyword>
<proteinExistence type="predicted"/>
<evidence type="ECO:0000313" key="2">
    <source>
        <dbReference type="EMBL" id="PMD53793.1"/>
    </source>
</evidence>
<dbReference type="InParanoid" id="A0A2J6SSX6"/>
<accession>A0A2J6SSX6</accession>
<gene>
    <name evidence="2" type="ORF">K444DRAFT_668049</name>
</gene>
<sequence length="112" mass="12404">MELLGRVCRQKTWAAWVIAPSEAHYCTQKTEHKFLPPTSPDENSQHGLLNTSTEDDNSSDEDGDNFGRDQDDEGNQENGDKEEDPDTEDTDSIGDTDDAEDVIDTNVDEGEG</sequence>
<dbReference type="EMBL" id="KZ613871">
    <property type="protein sequence ID" value="PMD53793.1"/>
    <property type="molecule type" value="Genomic_DNA"/>
</dbReference>
<feature type="compositionally biased region" description="Polar residues" evidence="1">
    <location>
        <begin position="40"/>
        <end position="49"/>
    </location>
</feature>
<organism evidence="2 3">
    <name type="scientific">Hyaloscypha bicolor E</name>
    <dbReference type="NCBI Taxonomy" id="1095630"/>
    <lineage>
        <taxon>Eukaryota</taxon>
        <taxon>Fungi</taxon>
        <taxon>Dikarya</taxon>
        <taxon>Ascomycota</taxon>
        <taxon>Pezizomycotina</taxon>
        <taxon>Leotiomycetes</taxon>
        <taxon>Helotiales</taxon>
        <taxon>Hyaloscyphaceae</taxon>
        <taxon>Hyaloscypha</taxon>
        <taxon>Hyaloscypha bicolor</taxon>
    </lineage>
</organism>